<name>A0A1I3LQY7_9BACL</name>
<dbReference type="PANTHER" id="PTHR30290:SF9">
    <property type="entry name" value="OLIGOPEPTIDE-BINDING PROTEIN APPA"/>
    <property type="match status" value="1"/>
</dbReference>
<dbReference type="GO" id="GO:0015833">
    <property type="term" value="P:peptide transport"/>
    <property type="evidence" value="ECO:0007669"/>
    <property type="project" value="TreeGrafter"/>
</dbReference>
<comment type="similarity">
    <text evidence="1">Belongs to the bacterial solute-binding protein 5 family.</text>
</comment>
<evidence type="ECO:0000256" key="4">
    <source>
        <dbReference type="SAM" id="SignalP"/>
    </source>
</evidence>
<keyword evidence="2" id="KW-0813">Transport</keyword>
<dbReference type="GO" id="GO:0042597">
    <property type="term" value="C:periplasmic space"/>
    <property type="evidence" value="ECO:0007669"/>
    <property type="project" value="UniProtKB-ARBA"/>
</dbReference>
<dbReference type="InterPro" id="IPR000914">
    <property type="entry name" value="SBP_5_dom"/>
</dbReference>
<dbReference type="AlphaFoldDB" id="A0A1I3LQY7"/>
<dbReference type="InterPro" id="IPR030678">
    <property type="entry name" value="Peptide/Ni-bd"/>
</dbReference>
<evidence type="ECO:0000256" key="1">
    <source>
        <dbReference type="ARBA" id="ARBA00005695"/>
    </source>
</evidence>
<evidence type="ECO:0000256" key="3">
    <source>
        <dbReference type="ARBA" id="ARBA00022729"/>
    </source>
</evidence>
<dbReference type="PANTHER" id="PTHR30290">
    <property type="entry name" value="PERIPLASMIC BINDING COMPONENT OF ABC TRANSPORTER"/>
    <property type="match status" value="1"/>
</dbReference>
<keyword evidence="3 4" id="KW-0732">Signal</keyword>
<accession>A0A1I3LQY7</accession>
<dbReference type="CDD" id="cd08514">
    <property type="entry name" value="PBP2_AppA_like"/>
    <property type="match status" value="1"/>
</dbReference>
<feature type="signal peptide" evidence="4">
    <location>
        <begin position="1"/>
        <end position="21"/>
    </location>
</feature>
<feature type="domain" description="Solute-binding protein family 5" evidence="5">
    <location>
        <begin position="85"/>
        <end position="470"/>
    </location>
</feature>
<reference evidence="6 7" key="1">
    <citation type="submission" date="2016-10" db="EMBL/GenBank/DDBJ databases">
        <authorList>
            <person name="de Groot N.N."/>
        </authorList>
    </citation>
    <scope>NUCLEOTIDE SEQUENCE [LARGE SCALE GENOMIC DNA]</scope>
    <source>
        <strain evidence="6 7">DSM 44778</strain>
    </source>
</reference>
<dbReference type="Gene3D" id="3.40.190.10">
    <property type="entry name" value="Periplasmic binding protein-like II"/>
    <property type="match status" value="1"/>
</dbReference>
<evidence type="ECO:0000313" key="7">
    <source>
        <dbReference type="Proteomes" id="UP000199545"/>
    </source>
</evidence>
<dbReference type="InterPro" id="IPR039424">
    <property type="entry name" value="SBP_5"/>
</dbReference>
<protein>
    <submittedName>
        <fullName evidence="6">Peptide/nickel transport system substrate-binding protein</fullName>
    </submittedName>
</protein>
<gene>
    <name evidence="6" type="ORF">SAMN05421852_102284</name>
</gene>
<sequence>MKRKWFVIGLALMMVLSVFLAACNEKKDGNNGASDGKPVDGGKITIAETAAFVGKFNPIMWEDETDSHIVNRVFEPLWKENEKTELEPRLAEKWEYSPDGKFFTIHMRKDVKWHDGKPITADDMIFTWEAIADPEYTGVRFDYVEVIKGAKEKKEKKANKISGIAKVDDYTIKVELARPYANFEFKLWSWPMPKHVFEKVKVKDLANHEATRTKVVGSGPFKLKEAKPNEYVILEKNKDYYRKGKPHVDQLVFKVLSQDVAVGALKKGEIDFYPGLSAKDFDNLKKDKKLVTKEAPAFTYSYLGLDNANPKYKDKRVRQAITYAINRKGIVDGLMKGHGYLINQHIPKLSWAYNPDLENAYPYDPNKAKQLMAQAGYKDANGDGLVEDPQGKPYKVIINYPSDSTTSARMAPILVDNLKKAGINAEIAQPKEWKTFLELQDQGKLETFLMAWGLDVDPDPAGIWRSNDEFNKLNFKNPENDKLIEQQQVERDRNKRKELLKKWTELISEEAPQVFLYGRTEMAAWNPRVKGVVWDYRGGLPEDWWVSDK</sequence>
<dbReference type="EMBL" id="FORR01000002">
    <property type="protein sequence ID" value="SFI86886.1"/>
    <property type="molecule type" value="Genomic_DNA"/>
</dbReference>
<dbReference type="GO" id="GO:0043190">
    <property type="term" value="C:ATP-binding cassette (ABC) transporter complex"/>
    <property type="evidence" value="ECO:0007669"/>
    <property type="project" value="InterPro"/>
</dbReference>
<dbReference type="Gene3D" id="3.10.105.10">
    <property type="entry name" value="Dipeptide-binding Protein, Domain 3"/>
    <property type="match status" value="1"/>
</dbReference>
<organism evidence="6 7">
    <name type="scientific">Thermoflavimicrobium dichotomicum</name>
    <dbReference type="NCBI Taxonomy" id="46223"/>
    <lineage>
        <taxon>Bacteria</taxon>
        <taxon>Bacillati</taxon>
        <taxon>Bacillota</taxon>
        <taxon>Bacilli</taxon>
        <taxon>Bacillales</taxon>
        <taxon>Thermoactinomycetaceae</taxon>
        <taxon>Thermoflavimicrobium</taxon>
    </lineage>
</organism>
<feature type="chain" id="PRO_5011475900" evidence="4">
    <location>
        <begin position="22"/>
        <end position="549"/>
    </location>
</feature>
<dbReference type="GO" id="GO:1904680">
    <property type="term" value="F:peptide transmembrane transporter activity"/>
    <property type="evidence" value="ECO:0007669"/>
    <property type="project" value="TreeGrafter"/>
</dbReference>
<dbReference type="Gene3D" id="3.90.76.10">
    <property type="entry name" value="Dipeptide-binding Protein, Domain 1"/>
    <property type="match status" value="1"/>
</dbReference>
<evidence type="ECO:0000259" key="5">
    <source>
        <dbReference type="Pfam" id="PF00496"/>
    </source>
</evidence>
<dbReference type="Proteomes" id="UP000199545">
    <property type="component" value="Unassembled WGS sequence"/>
</dbReference>
<keyword evidence="7" id="KW-1185">Reference proteome</keyword>
<evidence type="ECO:0000313" key="6">
    <source>
        <dbReference type="EMBL" id="SFI86886.1"/>
    </source>
</evidence>
<dbReference type="RefSeq" id="WP_093228111.1">
    <property type="nucleotide sequence ID" value="NZ_FORR01000002.1"/>
</dbReference>
<dbReference type="Pfam" id="PF00496">
    <property type="entry name" value="SBP_bac_5"/>
    <property type="match status" value="1"/>
</dbReference>
<dbReference type="PROSITE" id="PS51257">
    <property type="entry name" value="PROKAR_LIPOPROTEIN"/>
    <property type="match status" value="1"/>
</dbReference>
<evidence type="ECO:0000256" key="2">
    <source>
        <dbReference type="ARBA" id="ARBA00022448"/>
    </source>
</evidence>
<dbReference type="PIRSF" id="PIRSF002741">
    <property type="entry name" value="MppA"/>
    <property type="match status" value="1"/>
</dbReference>
<dbReference type="STRING" id="46223.SAMN05421852_102284"/>
<proteinExistence type="inferred from homology"/>
<dbReference type="OrthoDB" id="9796817at2"/>
<dbReference type="SUPFAM" id="SSF53850">
    <property type="entry name" value="Periplasmic binding protein-like II"/>
    <property type="match status" value="1"/>
</dbReference>